<evidence type="ECO:0000256" key="3">
    <source>
        <dbReference type="ARBA" id="ARBA00022452"/>
    </source>
</evidence>
<keyword evidence="9 11" id="KW-0472">Membrane</keyword>
<keyword evidence="10 11" id="KW-0998">Cell outer membrane</keyword>
<evidence type="ECO:0000313" key="17">
    <source>
        <dbReference type="Proteomes" id="UP001549313"/>
    </source>
</evidence>
<proteinExistence type="inferred from homology"/>
<evidence type="ECO:0000256" key="13">
    <source>
        <dbReference type="SAM" id="SignalP"/>
    </source>
</evidence>
<organism evidence="16 17">
    <name type="scientific">Brevundimonas faecalis</name>
    <dbReference type="NCBI Taxonomy" id="947378"/>
    <lineage>
        <taxon>Bacteria</taxon>
        <taxon>Pseudomonadati</taxon>
        <taxon>Pseudomonadota</taxon>
        <taxon>Alphaproteobacteria</taxon>
        <taxon>Caulobacterales</taxon>
        <taxon>Caulobacteraceae</taxon>
        <taxon>Brevundimonas</taxon>
    </lineage>
</organism>
<feature type="domain" description="TonB-dependent receptor-like beta-barrel" evidence="14">
    <location>
        <begin position="257"/>
        <end position="710"/>
    </location>
</feature>
<comment type="similarity">
    <text evidence="11 12">Belongs to the TonB-dependent receptor family.</text>
</comment>
<protein>
    <submittedName>
        <fullName evidence="16">Iron complex outermembrane receptor protein</fullName>
    </submittedName>
</protein>
<dbReference type="RefSeq" id="WP_354090240.1">
    <property type="nucleotide sequence ID" value="NZ_JBEPTF010000005.1"/>
</dbReference>
<keyword evidence="2 11" id="KW-0813">Transport</keyword>
<gene>
    <name evidence="16" type="ORF">ABIE19_003226</name>
</gene>
<evidence type="ECO:0000256" key="6">
    <source>
        <dbReference type="ARBA" id="ARBA00023004"/>
    </source>
</evidence>
<evidence type="ECO:0000256" key="4">
    <source>
        <dbReference type="ARBA" id="ARBA00022496"/>
    </source>
</evidence>
<keyword evidence="7" id="KW-0406">Ion transport</keyword>
<comment type="subcellular location">
    <subcellularLocation>
        <location evidence="1 11">Cell outer membrane</location>
        <topology evidence="1 11">Multi-pass membrane protein</topology>
    </subcellularLocation>
</comment>
<evidence type="ECO:0000256" key="11">
    <source>
        <dbReference type="PROSITE-ProRule" id="PRU01360"/>
    </source>
</evidence>
<evidence type="ECO:0000256" key="12">
    <source>
        <dbReference type="RuleBase" id="RU003357"/>
    </source>
</evidence>
<dbReference type="Pfam" id="PF07715">
    <property type="entry name" value="Plug"/>
    <property type="match status" value="1"/>
</dbReference>
<dbReference type="InterPro" id="IPR012910">
    <property type="entry name" value="Plug_dom"/>
</dbReference>
<evidence type="ECO:0000256" key="7">
    <source>
        <dbReference type="ARBA" id="ARBA00023065"/>
    </source>
</evidence>
<keyword evidence="16" id="KW-0675">Receptor</keyword>
<evidence type="ECO:0000256" key="8">
    <source>
        <dbReference type="ARBA" id="ARBA00023077"/>
    </source>
</evidence>
<feature type="domain" description="TonB-dependent receptor plug" evidence="15">
    <location>
        <begin position="59"/>
        <end position="170"/>
    </location>
</feature>
<dbReference type="SUPFAM" id="SSF56935">
    <property type="entry name" value="Porins"/>
    <property type="match status" value="1"/>
</dbReference>
<evidence type="ECO:0000313" key="16">
    <source>
        <dbReference type="EMBL" id="MET4685275.1"/>
    </source>
</evidence>
<keyword evidence="13" id="KW-0732">Signal</keyword>
<keyword evidence="6" id="KW-0408">Iron</keyword>
<dbReference type="PANTHER" id="PTHR32552">
    <property type="entry name" value="FERRICHROME IRON RECEPTOR-RELATED"/>
    <property type="match status" value="1"/>
</dbReference>
<evidence type="ECO:0000256" key="2">
    <source>
        <dbReference type="ARBA" id="ARBA00022448"/>
    </source>
</evidence>
<evidence type="ECO:0000256" key="5">
    <source>
        <dbReference type="ARBA" id="ARBA00022692"/>
    </source>
</evidence>
<evidence type="ECO:0000259" key="15">
    <source>
        <dbReference type="Pfam" id="PF07715"/>
    </source>
</evidence>
<keyword evidence="5 11" id="KW-0812">Transmembrane</keyword>
<dbReference type="PANTHER" id="PTHR32552:SF81">
    <property type="entry name" value="TONB-DEPENDENT OUTER MEMBRANE RECEPTOR"/>
    <property type="match status" value="1"/>
</dbReference>
<comment type="caution">
    <text evidence="16">The sequence shown here is derived from an EMBL/GenBank/DDBJ whole genome shotgun (WGS) entry which is preliminary data.</text>
</comment>
<reference evidence="16 17" key="1">
    <citation type="submission" date="2024-06" db="EMBL/GenBank/DDBJ databases">
        <title>Sorghum-associated microbial communities from plants grown in Nebraska, USA.</title>
        <authorList>
            <person name="Schachtman D."/>
        </authorList>
    </citation>
    <scope>NUCLEOTIDE SEQUENCE [LARGE SCALE GENOMIC DNA]</scope>
    <source>
        <strain evidence="16 17">2814</strain>
    </source>
</reference>
<evidence type="ECO:0000256" key="9">
    <source>
        <dbReference type="ARBA" id="ARBA00023136"/>
    </source>
</evidence>
<dbReference type="InterPro" id="IPR000531">
    <property type="entry name" value="Beta-barrel_TonB"/>
</dbReference>
<dbReference type="Proteomes" id="UP001549313">
    <property type="component" value="Unassembled WGS sequence"/>
</dbReference>
<dbReference type="Pfam" id="PF00593">
    <property type="entry name" value="TonB_dep_Rec_b-barrel"/>
    <property type="match status" value="1"/>
</dbReference>
<dbReference type="Gene3D" id="2.40.170.20">
    <property type="entry name" value="TonB-dependent receptor, beta-barrel domain"/>
    <property type="match status" value="1"/>
</dbReference>
<keyword evidence="8 12" id="KW-0798">TonB box</keyword>
<dbReference type="InterPro" id="IPR036942">
    <property type="entry name" value="Beta-barrel_TonB_sf"/>
</dbReference>
<accession>A0ABV2RH60</accession>
<evidence type="ECO:0000256" key="10">
    <source>
        <dbReference type="ARBA" id="ARBA00023237"/>
    </source>
</evidence>
<evidence type="ECO:0000256" key="1">
    <source>
        <dbReference type="ARBA" id="ARBA00004571"/>
    </source>
</evidence>
<feature type="signal peptide" evidence="13">
    <location>
        <begin position="1"/>
        <end position="26"/>
    </location>
</feature>
<evidence type="ECO:0000259" key="14">
    <source>
        <dbReference type="Pfam" id="PF00593"/>
    </source>
</evidence>
<name>A0ABV2RH60_9CAUL</name>
<keyword evidence="17" id="KW-1185">Reference proteome</keyword>
<dbReference type="EMBL" id="JBEPTF010000005">
    <property type="protein sequence ID" value="MET4685275.1"/>
    <property type="molecule type" value="Genomic_DNA"/>
</dbReference>
<keyword evidence="3 11" id="KW-1134">Transmembrane beta strand</keyword>
<dbReference type="PROSITE" id="PS52016">
    <property type="entry name" value="TONB_DEPENDENT_REC_3"/>
    <property type="match status" value="1"/>
</dbReference>
<dbReference type="InterPro" id="IPR039426">
    <property type="entry name" value="TonB-dep_rcpt-like"/>
</dbReference>
<feature type="chain" id="PRO_5045178493" evidence="13">
    <location>
        <begin position="27"/>
        <end position="746"/>
    </location>
</feature>
<keyword evidence="4" id="KW-0410">Iron transport</keyword>
<sequence>MIGDKTYTSMGLLAAALALSATPAAAQSVAEAAPNAAPSDPATVVGDIVVTAQKRSQNLQDVANSVAALSSAEIMETGKNGLADMVSAVPSLSMVSQGPGLSTIALRGVTTGGVRNDEPQNKETVGVYIDETPISVNGFNPDLGLYDLSRVEVLRGPQGTLYGSGAMGGAIRIITNKPDLGAFSGSVEGSASHTRHGEANYSAKGMINVPLITDAVALRAVAYHTYQGGYIDNTATGADNQNDATTTGARLQLGAQLTPELRANLTYMHHNLETGSRASQSAPFQRDIRAFDGLTDRINIFNAALDYDLGWASVSSSTSFLKKKNTNRTSLEFLIESALGLDSPAPLVDTTEIEDFSQELRIASSGDGRLSYIAGVFYQDRKRDYMQDGTVPGIDAHVGAPSSDFGAPGVDQVFYGFQNIRQKQKAVFGELSYKITPRLTATAGLRYFDFSEEYETFSSGLLNGGVDRHKGDFSEDGITPKFNLSFDATRDNMLYVQASKGFRLGGVNTTVPADLCRADLDTLGLKETPGSFGSDSVWNYEIGSKNQFMDRRLTLNASVYYIDWTDIQTTMSLPSCAFSFRTNAGKARSIGTELEVRFAVTDALDVYGNLGLTDSALTEDVPFTAWKDGDHVPGVAREQISAGARQAFTVFEARDAYARIDYSYTGKMNTRFDTDNAVNREYGGYHLVNLTAGVRLPGRPIEASVFVRNLFDDDGRVLASAAGQVAPESWITVQPRTIGFTVQAYF</sequence>